<dbReference type="HOGENOM" id="CLU_2992470_0_0_9"/>
<evidence type="ECO:0000313" key="2">
    <source>
        <dbReference type="Proteomes" id="UP000033163"/>
    </source>
</evidence>
<sequence>MELEERMRPPLSPDFNRERRFNQEIWGQQRLEVQTFPVVTTIPHNVKLKFNLYRSESYIFPVPFFSNP</sequence>
<gene>
    <name evidence="1" type="ORF">PRIO_0968</name>
</gene>
<organism evidence="1 2">
    <name type="scientific">Paenibacillus riograndensis SBR5</name>
    <dbReference type="NCBI Taxonomy" id="1073571"/>
    <lineage>
        <taxon>Bacteria</taxon>
        <taxon>Bacillati</taxon>
        <taxon>Bacillota</taxon>
        <taxon>Bacilli</taxon>
        <taxon>Bacillales</taxon>
        <taxon>Paenibacillaceae</taxon>
        <taxon>Paenibacillus</taxon>
        <taxon>Paenibacillus sonchi group</taxon>
    </lineage>
</organism>
<accession>A0A0E4H6Z6</accession>
<dbReference type="AlphaFoldDB" id="A0A0E4H6Z6"/>
<evidence type="ECO:0000313" key="1">
    <source>
        <dbReference type="EMBL" id="CQR52720.1"/>
    </source>
</evidence>
<reference evidence="2" key="1">
    <citation type="submission" date="2015-03" db="EMBL/GenBank/DDBJ databases">
        <authorList>
            <person name="Wibberg D."/>
        </authorList>
    </citation>
    <scope>NUCLEOTIDE SEQUENCE [LARGE SCALE GENOMIC DNA]</scope>
</reference>
<protein>
    <submittedName>
        <fullName evidence="1">Uncharacterized protein</fullName>
    </submittedName>
</protein>
<proteinExistence type="predicted"/>
<name>A0A0E4H6Z6_9BACL</name>
<dbReference type="EMBL" id="LN831776">
    <property type="protein sequence ID" value="CQR52720.1"/>
    <property type="molecule type" value="Genomic_DNA"/>
</dbReference>
<dbReference type="Proteomes" id="UP000033163">
    <property type="component" value="Chromosome I"/>
</dbReference>
<dbReference type="PATRIC" id="fig|1073571.4.peg.1011"/>
<dbReference type="KEGG" id="pri:PRIO_0968"/>